<evidence type="ECO:0000256" key="1">
    <source>
        <dbReference type="ARBA" id="ARBA00004141"/>
    </source>
</evidence>
<feature type="transmembrane region" description="Helical" evidence="10">
    <location>
        <begin position="213"/>
        <end position="231"/>
    </location>
</feature>
<accession>A0A1H9NNH7</accession>
<dbReference type="RefSeq" id="WP_177178066.1">
    <property type="nucleotide sequence ID" value="NZ_CP047199.1"/>
</dbReference>
<protein>
    <recommendedName>
        <fullName evidence="8">Alpha-(1-&gt;6)-mannopyranosyltransferase A</fullName>
    </recommendedName>
</protein>
<feature type="compositionally biased region" description="Polar residues" evidence="9">
    <location>
        <begin position="508"/>
        <end position="517"/>
    </location>
</feature>
<feature type="transmembrane region" description="Helical" evidence="10">
    <location>
        <begin position="15"/>
        <end position="35"/>
    </location>
</feature>
<evidence type="ECO:0000256" key="3">
    <source>
        <dbReference type="ARBA" id="ARBA00022679"/>
    </source>
</evidence>
<dbReference type="GO" id="GO:0016020">
    <property type="term" value="C:membrane"/>
    <property type="evidence" value="ECO:0007669"/>
    <property type="project" value="UniProtKB-SubCell"/>
</dbReference>
<dbReference type="NCBIfam" id="TIGR03459">
    <property type="entry name" value="crt_membr"/>
    <property type="match status" value="1"/>
</dbReference>
<dbReference type="GO" id="GO:0016757">
    <property type="term" value="F:glycosyltransferase activity"/>
    <property type="evidence" value="ECO:0007669"/>
    <property type="project" value="UniProtKB-KW"/>
</dbReference>
<evidence type="ECO:0000256" key="8">
    <source>
        <dbReference type="NCBIfam" id="TIGR03459"/>
    </source>
</evidence>
<evidence type="ECO:0000313" key="12">
    <source>
        <dbReference type="Proteomes" id="UP000198929"/>
    </source>
</evidence>
<dbReference type="Pfam" id="PF26314">
    <property type="entry name" value="MptA_B_family"/>
    <property type="match status" value="1"/>
</dbReference>
<feature type="transmembrane region" description="Helical" evidence="10">
    <location>
        <begin position="464"/>
        <end position="483"/>
    </location>
</feature>
<feature type="transmembrane region" description="Helical" evidence="10">
    <location>
        <begin position="179"/>
        <end position="201"/>
    </location>
</feature>
<dbReference type="InterPro" id="IPR049829">
    <property type="entry name" value="MptA/B-like"/>
</dbReference>
<dbReference type="NCBIfam" id="NF038066">
    <property type="entry name" value="MptB"/>
    <property type="match status" value="1"/>
</dbReference>
<sequence length="517" mass="55878">MQIIWTRLSRINPTTLGLIGTILITIGSFGAGATRNRGGLLSALGLDFLTFGHGKGILEIVLMVGIAVLLGAWILTGRHVIVEKPECDDDRFATTWRSLWAWVAPLAFAAPILSRDVYSYLMQGAMMRDGFDPYNEGAAVNPGPYLLEVSHDWRNTTTPYGPLHLWIGEGVTTLVGDNVALGLIAYKVISLFGFAMIAWGVPHIARKLGGDPALALWIGVANPVMILHMVGGMHNESTMVGMVTVGLVLAVNRRFVVAVALISVAVSLKATAAIALPFVVWIATNYYAGDTAKVGRRVATFVITGVIGVIETLAVVGLVTWASGSSWDWLAEISGNSKVVNPLALPTLIADVVAPFIQLFHERFPYNAILAATRTLGTIALLVGLVIIWWIFRQSDRRAVMGTTLAYQWAFTVNSVVLPWYYASVISLVGTFRPPMWVLRLTTGASVVLALAFTGGGNHRFYDLWFLGVAIFLAWAVTAYVFPMGTKTPSPERAESPLAPSVHAVRQQGDQATSHPQ</sequence>
<keyword evidence="5 10" id="KW-1133">Transmembrane helix</keyword>
<gene>
    <name evidence="11" type="ORF">SAMN05661109_00038</name>
</gene>
<feature type="transmembrane region" description="Helical" evidence="10">
    <location>
        <begin position="99"/>
        <end position="118"/>
    </location>
</feature>
<reference evidence="12" key="1">
    <citation type="submission" date="2016-10" db="EMBL/GenBank/DDBJ databases">
        <authorList>
            <person name="Varghese N."/>
            <person name="Submissions S."/>
        </authorList>
    </citation>
    <scope>NUCLEOTIDE SEQUENCE [LARGE SCALE GENOMIC DNA]</scope>
    <source>
        <strain evidence="12">DSM 20524</strain>
    </source>
</reference>
<evidence type="ECO:0000256" key="4">
    <source>
        <dbReference type="ARBA" id="ARBA00022692"/>
    </source>
</evidence>
<feature type="transmembrane region" description="Helical" evidence="10">
    <location>
        <begin position="300"/>
        <end position="323"/>
    </location>
</feature>
<keyword evidence="3 11" id="KW-0808">Transferase</keyword>
<dbReference type="EMBL" id="FOGQ01000001">
    <property type="protein sequence ID" value="SER37584.1"/>
    <property type="molecule type" value="Genomic_DNA"/>
</dbReference>
<feature type="transmembrane region" description="Helical" evidence="10">
    <location>
        <begin position="56"/>
        <end position="75"/>
    </location>
</feature>
<keyword evidence="12" id="KW-1185">Reference proteome</keyword>
<evidence type="ECO:0000256" key="5">
    <source>
        <dbReference type="ARBA" id="ARBA00022989"/>
    </source>
</evidence>
<evidence type="ECO:0000256" key="2">
    <source>
        <dbReference type="ARBA" id="ARBA00022676"/>
    </source>
</evidence>
<dbReference type="STRING" id="1121357.SAMN05661109_00038"/>
<dbReference type="Proteomes" id="UP000198929">
    <property type="component" value="Unassembled WGS sequence"/>
</dbReference>
<feature type="transmembrane region" description="Helical" evidence="10">
    <location>
        <begin position="407"/>
        <end position="430"/>
    </location>
</feature>
<organism evidence="11 12">
    <name type="scientific">Corynebacterium cystitidis DSM 20524</name>
    <dbReference type="NCBI Taxonomy" id="1121357"/>
    <lineage>
        <taxon>Bacteria</taxon>
        <taxon>Bacillati</taxon>
        <taxon>Actinomycetota</taxon>
        <taxon>Actinomycetes</taxon>
        <taxon>Mycobacteriales</taxon>
        <taxon>Corynebacteriaceae</taxon>
        <taxon>Corynebacterium</taxon>
    </lineage>
</organism>
<evidence type="ECO:0000256" key="6">
    <source>
        <dbReference type="ARBA" id="ARBA00023136"/>
    </source>
</evidence>
<dbReference type="InterPro" id="IPR017822">
    <property type="entry name" value="MptA-like"/>
</dbReference>
<comment type="subcellular location">
    <subcellularLocation>
        <location evidence="1">Membrane</location>
        <topology evidence="1">Multi-pass membrane protein</topology>
    </subcellularLocation>
</comment>
<feature type="region of interest" description="Disordered" evidence="9">
    <location>
        <begin position="491"/>
        <end position="517"/>
    </location>
</feature>
<feature type="transmembrane region" description="Helical" evidence="10">
    <location>
        <begin position="368"/>
        <end position="392"/>
    </location>
</feature>
<dbReference type="AlphaFoldDB" id="A0A1H9NNH7"/>
<evidence type="ECO:0000256" key="10">
    <source>
        <dbReference type="SAM" id="Phobius"/>
    </source>
</evidence>
<evidence type="ECO:0000256" key="9">
    <source>
        <dbReference type="SAM" id="MobiDB-lite"/>
    </source>
</evidence>
<keyword evidence="2 11" id="KW-0328">Glycosyltransferase</keyword>
<keyword evidence="4 10" id="KW-0812">Transmembrane</keyword>
<keyword evidence="6 10" id="KW-0472">Membrane</keyword>
<name>A0A1H9NNH7_9CORY</name>
<comment type="similarity">
    <text evidence="7">Belongs to the MptA/B family.</text>
</comment>
<evidence type="ECO:0000313" key="11">
    <source>
        <dbReference type="EMBL" id="SER37584.1"/>
    </source>
</evidence>
<evidence type="ECO:0000256" key="7">
    <source>
        <dbReference type="ARBA" id="ARBA00043987"/>
    </source>
</evidence>
<proteinExistence type="inferred from homology"/>
<feature type="transmembrane region" description="Helical" evidence="10">
    <location>
        <begin position="437"/>
        <end position="458"/>
    </location>
</feature>